<comment type="subcellular location">
    <subcellularLocation>
        <location evidence="1">Nucleus</location>
    </subcellularLocation>
</comment>
<sequence length="1651" mass="184012">MEKKEQSSGGSGGNKRSTSGSNSRTQIFGANKLVLGEDDASRLIGNVIEKGISDNAQSSSFYPTPAPKPTVLPFPVARHRSHGPVSLPFPLVIAYAKNPVSHWGPVSSKKGKDDDNNDNEDDEEDNDFDGIYPMAALANQVKRKQRRGLDFSRWKELVPTDDSSVSKKVEEHVLQLGETEKRRKDGEKIRAEDKRNILSGPALFDGDASVPMEMDVQPNVNACVPLGKARETVTSCSSVKLVDSVADMELDNSNQLVYPGKEKGRSTGTTPVKNSDNSIGRMSCDDFADLKSSRTDTLSGSMSNDFGNRQGSTSLESEIDAENQARLQTMSPDDIAQAQAEIMEKMDPALLNLLKKRGQDKLKKQRCSSSVLATDVDVGNAQNESQSIQDAKGAPQLEKDVSHSQSALDDKDLQRLGQAGGFLWNAWSDRVEAVRELRFSLDGSVISHDIVPKLDRGDNSAQNRLNADNVAERDFLRTEGDPGAAGYTIKEAVTLTRSTVPGQRAFALHLLASVLDKALHNIYKNQDVSALRHDNKVDGSVDWEAVWAYALGPEPELILSLRISLDDNHDSVVLACLKVIQCTLSCDLNEYFFDTSEKIAIFGNDIFTAPVFRSKPEVDLGFLRGGYWKYNAKPSNILLYGEDIMDDETDGKHTIQDDIIVGGQDFAAGLVRMGILARLRYLLETTVALEESIISILIAIARHSPTCADAIMKCERLLQTVVHRFTVNKDADGQLTKIKSVCLLKVLARSDKKNCAEFIENGVFQAMTLHLYLPVSSLEQWLKLGRENCKVSSGLMIEQLRFWKVCIQYGYCLSYFPHIFPALCLWLNPPSFEKIIENNVLSEFASVSTEVYHVLEALAVRLPKFYSQDHPECGDDDNETWYWSHVEPMVNSAMKWLVSKSDLHVSKLFERQKGIGGEFVFQDLSISPLLWVYSSIMLFLTRVLERVTPEDNMNLHGSGRDMPCFPKFVSKVGLEIIKNGFLSFAEASGIEYGTDVSQGSSFIEDLCHLRRHIDHEISVASVSCLYGLVQVIASIDNLSQLAKSGIPHPTYEEYNALREEKVLEDGILKGSLVELRSVMKFFVELVASEWRFVQTIEIMGRGGPAPGVGFGWGASGGGFWSATVLLAQTDVRLLVHLLEIFQTVSVTDLPTDEEMSFAPQSVGSVLGICLIAGPRDKVIVEKALDIMLQGPILKLLDICTRRFLQYNKKMKSFGWEYKEEDYLFFSKTLASHFKNRWLSDKRKCKAIVGNSSSGNKTFKKGSVSLDTIHEDLDPSNVTSQDPCSTSLTAEWAHQRLPLPMHWFLSPISTICDRKKSGLQSYSQILNHVQEPHVREVAKGGLFFLLGIEAMATFLSDTAPSPVRSVPLFWKLHALSVILLAEMGVVEEEKSRDVFEALQEYYGQLLDKAWSGRSTEFVLDKNVNLPPETGKNNHVELQRFQTEIHESYSTFIETLVEQFAAISYGDLIYGRQVAVYLHRSVEAPVRLATWKALSNARVLELLPPLEKCFAEAEGYLEPVEDNEEILEAYVKSWTSGALDKAATRGSIVFTLVLHHLSSFVFLLHASDTLALRNKLVKSLLRDYSRQQQHERMMLDLIQYSKPSTCQMLDQYAGSSLQPCNMEKRFEILREACEGNSSLLIEVEKLKSSCAKI</sequence>
<dbReference type="Pfam" id="PF08620">
    <property type="entry name" value="RPAP1_C"/>
    <property type="match status" value="1"/>
</dbReference>
<dbReference type="PANTHER" id="PTHR47605:SF2">
    <property type="entry name" value="TRANSCRIPTIONAL ELONGATION REGULATOR MINIYO"/>
    <property type="match status" value="1"/>
</dbReference>
<evidence type="ECO:0000259" key="7">
    <source>
        <dbReference type="Pfam" id="PF08621"/>
    </source>
</evidence>
<keyword evidence="3" id="KW-0804">Transcription</keyword>
<organism evidence="9 10">
    <name type="scientific">Xanthoceras sorbifolium</name>
    <dbReference type="NCBI Taxonomy" id="99658"/>
    <lineage>
        <taxon>Eukaryota</taxon>
        <taxon>Viridiplantae</taxon>
        <taxon>Streptophyta</taxon>
        <taxon>Embryophyta</taxon>
        <taxon>Tracheophyta</taxon>
        <taxon>Spermatophyta</taxon>
        <taxon>Magnoliopsida</taxon>
        <taxon>eudicotyledons</taxon>
        <taxon>Gunneridae</taxon>
        <taxon>Pentapetalae</taxon>
        <taxon>rosids</taxon>
        <taxon>malvids</taxon>
        <taxon>Sapindales</taxon>
        <taxon>Sapindaceae</taxon>
        <taxon>Xanthoceroideae</taxon>
        <taxon>Xanthoceras</taxon>
    </lineage>
</organism>
<dbReference type="EMBL" id="JAFEMO010000404">
    <property type="protein sequence ID" value="KAH7519017.1"/>
    <property type="molecule type" value="Genomic_DNA"/>
</dbReference>
<dbReference type="InterPro" id="IPR057989">
    <property type="entry name" value="TPR_RPAP1/MINIYO-like"/>
</dbReference>
<feature type="domain" description="RPAP1/MINIYO-like TPR repeats" evidence="8">
    <location>
        <begin position="1444"/>
        <end position="1562"/>
    </location>
</feature>
<feature type="region of interest" description="Disordered" evidence="5">
    <location>
        <begin position="1"/>
        <end position="25"/>
    </location>
</feature>
<feature type="region of interest" description="Disordered" evidence="5">
    <location>
        <begin position="256"/>
        <end position="317"/>
    </location>
</feature>
<comment type="similarity">
    <text evidence="2">Belongs to the RPAP1 family.</text>
</comment>
<dbReference type="InterPro" id="IPR013929">
    <property type="entry name" value="RPAP1_C"/>
</dbReference>
<feature type="region of interest" description="Disordered" evidence="5">
    <location>
        <begin position="102"/>
        <end position="130"/>
    </location>
</feature>
<evidence type="ECO:0008006" key="11">
    <source>
        <dbReference type="Google" id="ProtNLM"/>
    </source>
</evidence>
<gene>
    <name evidence="9" type="ORF">JRO89_XSUnG0152600</name>
</gene>
<keyword evidence="10" id="KW-1185">Reference proteome</keyword>
<dbReference type="Pfam" id="PF25766">
    <property type="entry name" value="TPR_RPAP1"/>
    <property type="match status" value="1"/>
</dbReference>
<reference evidence="9 10" key="1">
    <citation type="submission" date="2021-02" db="EMBL/GenBank/DDBJ databases">
        <title>Plant Genome Project.</title>
        <authorList>
            <person name="Zhang R.-G."/>
        </authorList>
    </citation>
    <scope>NUCLEOTIDE SEQUENCE [LARGE SCALE GENOMIC DNA]</scope>
    <source>
        <tissue evidence="9">Leaves</tissue>
    </source>
</reference>
<evidence type="ECO:0000256" key="2">
    <source>
        <dbReference type="ARBA" id="ARBA00009953"/>
    </source>
</evidence>
<dbReference type="PANTHER" id="PTHR47605">
    <property type="entry name" value="TRANSCRIPTIONAL ELONGATION REGULATOR MINIYO"/>
    <property type="match status" value="1"/>
</dbReference>
<evidence type="ECO:0000259" key="8">
    <source>
        <dbReference type="Pfam" id="PF25766"/>
    </source>
</evidence>
<dbReference type="Pfam" id="PF08621">
    <property type="entry name" value="RPAP1_N"/>
    <property type="match status" value="1"/>
</dbReference>
<dbReference type="Proteomes" id="UP000827721">
    <property type="component" value="Unassembled WGS sequence"/>
</dbReference>
<feature type="region of interest" description="Disordered" evidence="5">
    <location>
        <begin position="381"/>
        <end position="410"/>
    </location>
</feature>
<evidence type="ECO:0000256" key="3">
    <source>
        <dbReference type="ARBA" id="ARBA00023163"/>
    </source>
</evidence>
<evidence type="ECO:0000256" key="5">
    <source>
        <dbReference type="SAM" id="MobiDB-lite"/>
    </source>
</evidence>
<keyword evidence="4" id="KW-0539">Nucleus</keyword>
<comment type="caution">
    <text evidence="9">The sequence shown here is derived from an EMBL/GenBank/DDBJ whole genome shotgun (WGS) entry which is preliminary data.</text>
</comment>
<evidence type="ECO:0000256" key="1">
    <source>
        <dbReference type="ARBA" id="ARBA00004123"/>
    </source>
</evidence>
<evidence type="ECO:0000256" key="4">
    <source>
        <dbReference type="ARBA" id="ARBA00023242"/>
    </source>
</evidence>
<feature type="compositionally biased region" description="Acidic residues" evidence="5">
    <location>
        <begin position="115"/>
        <end position="128"/>
    </location>
</feature>
<feature type="compositionally biased region" description="Polar residues" evidence="5">
    <location>
        <begin position="295"/>
        <end position="316"/>
    </location>
</feature>
<evidence type="ECO:0000313" key="9">
    <source>
        <dbReference type="EMBL" id="KAH7519017.1"/>
    </source>
</evidence>
<feature type="domain" description="RPAP1 C-terminal" evidence="6">
    <location>
        <begin position="436"/>
        <end position="518"/>
    </location>
</feature>
<feature type="compositionally biased region" description="Basic and acidic residues" evidence="5">
    <location>
        <begin position="397"/>
        <end position="410"/>
    </location>
</feature>
<feature type="compositionally biased region" description="Polar residues" evidence="5">
    <location>
        <begin position="14"/>
        <end position="25"/>
    </location>
</feature>
<feature type="domain" description="RPAP1 N-terminal" evidence="7">
    <location>
        <begin position="318"/>
        <end position="361"/>
    </location>
</feature>
<dbReference type="InterPro" id="IPR055326">
    <property type="entry name" value="MINIYO"/>
</dbReference>
<proteinExistence type="inferred from homology"/>
<evidence type="ECO:0000313" key="10">
    <source>
        <dbReference type="Proteomes" id="UP000827721"/>
    </source>
</evidence>
<name>A0ABQ8GY85_9ROSI</name>
<evidence type="ECO:0000259" key="6">
    <source>
        <dbReference type="Pfam" id="PF08620"/>
    </source>
</evidence>
<dbReference type="InterPro" id="IPR013930">
    <property type="entry name" value="RPAP1_N"/>
</dbReference>
<accession>A0ABQ8GY85</accession>
<protein>
    <recommendedName>
        <fullName evidence="11">Transcriptional elongation regulator MINIYO</fullName>
    </recommendedName>
</protein>
<feature type="compositionally biased region" description="Polar residues" evidence="5">
    <location>
        <begin position="266"/>
        <end position="280"/>
    </location>
</feature>